<reference evidence="1 2" key="1">
    <citation type="submission" date="2017-04" db="EMBL/GenBank/DDBJ databases">
        <title>Complete Genome Sequence of Bacillus thuringiensis type Strain ATCC 10792.</title>
        <authorList>
            <person name="Oh D.-H."/>
            <person name="Park B.-J."/>
            <person name="Shuai W."/>
            <person name="Chelliah R."/>
        </authorList>
    </citation>
    <scope>NUCLEOTIDE SEQUENCE [LARGE SCALE GENOMIC DNA]</scope>
    <source>
        <strain evidence="1 2">ATCC 10792</strain>
        <plasmid evidence="1 2">poh1</plasmid>
    </source>
</reference>
<dbReference type="Proteomes" id="UP000194143">
    <property type="component" value="Plasmid poh1"/>
</dbReference>
<organism evidence="1 2">
    <name type="scientific">Bacillus thuringiensis</name>
    <dbReference type="NCBI Taxonomy" id="1428"/>
    <lineage>
        <taxon>Bacteria</taxon>
        <taxon>Bacillati</taxon>
        <taxon>Bacillota</taxon>
        <taxon>Bacilli</taxon>
        <taxon>Bacillales</taxon>
        <taxon>Bacillaceae</taxon>
        <taxon>Bacillus</taxon>
        <taxon>Bacillus cereus group</taxon>
    </lineage>
</organism>
<evidence type="ECO:0000313" key="2">
    <source>
        <dbReference type="Proteomes" id="UP000194143"/>
    </source>
</evidence>
<dbReference type="GeneID" id="67470354"/>
<keyword evidence="1" id="KW-0614">Plasmid</keyword>
<sequence length="191" mass="21441">MPKWAKRIAMFMIFICSILTIDALVGSKKGIKAITAAVEELTADEKNIGNQKEVKQGAETSDYKHLDKQHYAWVMDDYLKDLSDVANRFSILEADAEIKGTINKSWVSDVGDVFYKMSYLISSVRYVEPPTELKGLHSSILKAMDNLQFVIDNYGDAASQTDLAKLGKCLKSLRSARDTIDEVRSELSTYE</sequence>
<evidence type="ECO:0000313" key="1">
    <source>
        <dbReference type="EMBL" id="ARP61491.1"/>
    </source>
</evidence>
<protein>
    <submittedName>
        <fullName evidence="1">Uncharacterized protein</fullName>
    </submittedName>
</protein>
<gene>
    <name evidence="1" type="ORF">CAB88_31350</name>
</gene>
<keyword evidence="2" id="KW-1185">Reference proteome</keyword>
<proteinExistence type="predicted"/>
<accession>A0A1W6WY86</accession>
<dbReference type="RefSeq" id="WP_001127274.1">
    <property type="nucleotide sequence ID" value="NZ_CP021062.1"/>
</dbReference>
<geneLocation type="plasmid" evidence="1 2">
    <name>poh1</name>
</geneLocation>
<name>A0A1W6WY86_BACTU</name>
<dbReference type="AlphaFoldDB" id="A0A1W6WY86"/>
<dbReference type="EMBL" id="CP021062">
    <property type="protein sequence ID" value="ARP61491.1"/>
    <property type="molecule type" value="Genomic_DNA"/>
</dbReference>